<comment type="similarity">
    <text evidence="2">Belongs to the GerABKC lipoprotein family.</text>
</comment>
<dbReference type="InterPro" id="IPR008844">
    <property type="entry name" value="Spore_GerAC-like"/>
</dbReference>
<name>A0A7Z2VJ81_9BACL</name>
<evidence type="ECO:0000256" key="3">
    <source>
        <dbReference type="ARBA" id="ARBA00022544"/>
    </source>
</evidence>
<dbReference type="PANTHER" id="PTHR35789">
    <property type="entry name" value="SPORE GERMINATION PROTEIN B3"/>
    <property type="match status" value="1"/>
</dbReference>
<evidence type="ECO:0000256" key="2">
    <source>
        <dbReference type="ARBA" id="ARBA00007886"/>
    </source>
</evidence>
<dbReference type="GO" id="GO:0016020">
    <property type="term" value="C:membrane"/>
    <property type="evidence" value="ECO:0007669"/>
    <property type="project" value="UniProtKB-SubCell"/>
</dbReference>
<dbReference type="AlphaFoldDB" id="A0A7Z2VJ81"/>
<dbReference type="GO" id="GO:0009847">
    <property type="term" value="P:spore germination"/>
    <property type="evidence" value="ECO:0007669"/>
    <property type="project" value="InterPro"/>
</dbReference>
<dbReference type="KEGG" id="cheb:HH215_13435"/>
<evidence type="ECO:0000313" key="10">
    <source>
        <dbReference type="EMBL" id="QJD84092.1"/>
    </source>
</evidence>
<keyword evidence="5" id="KW-0472">Membrane</keyword>
<dbReference type="InterPro" id="IPR057336">
    <property type="entry name" value="GerAC_N"/>
</dbReference>
<dbReference type="Proteomes" id="UP000502248">
    <property type="component" value="Chromosome"/>
</dbReference>
<feature type="domain" description="Spore germination GerAC-like C-terminal" evidence="8">
    <location>
        <begin position="212"/>
        <end position="374"/>
    </location>
</feature>
<evidence type="ECO:0000259" key="8">
    <source>
        <dbReference type="Pfam" id="PF05504"/>
    </source>
</evidence>
<keyword evidence="7" id="KW-0449">Lipoprotein</keyword>
<keyword evidence="11" id="KW-1185">Reference proteome</keyword>
<evidence type="ECO:0000256" key="5">
    <source>
        <dbReference type="ARBA" id="ARBA00023136"/>
    </source>
</evidence>
<comment type="subcellular location">
    <subcellularLocation>
        <location evidence="1">Membrane</location>
        <topology evidence="1">Lipid-anchor</topology>
    </subcellularLocation>
</comment>
<gene>
    <name evidence="10" type="ORF">HH215_13435</name>
</gene>
<dbReference type="InterPro" id="IPR046953">
    <property type="entry name" value="Spore_GerAC-like_C"/>
</dbReference>
<dbReference type="PANTHER" id="PTHR35789:SF1">
    <property type="entry name" value="SPORE GERMINATION PROTEIN B3"/>
    <property type="match status" value="1"/>
</dbReference>
<evidence type="ECO:0000256" key="7">
    <source>
        <dbReference type="ARBA" id="ARBA00023288"/>
    </source>
</evidence>
<evidence type="ECO:0000256" key="6">
    <source>
        <dbReference type="ARBA" id="ARBA00023139"/>
    </source>
</evidence>
<dbReference type="Gene3D" id="3.30.300.210">
    <property type="entry name" value="Nutrient germinant receptor protein C, domain 3"/>
    <property type="match status" value="1"/>
</dbReference>
<dbReference type="NCBIfam" id="TIGR02887">
    <property type="entry name" value="spore_ger_x_C"/>
    <property type="match status" value="1"/>
</dbReference>
<keyword evidence="4" id="KW-0732">Signal</keyword>
<keyword evidence="6" id="KW-0564">Palmitate</keyword>
<evidence type="ECO:0000313" key="11">
    <source>
        <dbReference type="Proteomes" id="UP000502248"/>
    </source>
</evidence>
<evidence type="ECO:0000256" key="4">
    <source>
        <dbReference type="ARBA" id="ARBA00022729"/>
    </source>
</evidence>
<accession>A0A7Z2VJ81</accession>
<organism evidence="10 11">
    <name type="scientific">Cohnella herbarum</name>
    <dbReference type="NCBI Taxonomy" id="2728023"/>
    <lineage>
        <taxon>Bacteria</taxon>
        <taxon>Bacillati</taxon>
        <taxon>Bacillota</taxon>
        <taxon>Bacilli</taxon>
        <taxon>Bacillales</taxon>
        <taxon>Paenibacillaceae</taxon>
        <taxon>Cohnella</taxon>
    </lineage>
</organism>
<evidence type="ECO:0000259" key="9">
    <source>
        <dbReference type="Pfam" id="PF25198"/>
    </source>
</evidence>
<proteinExistence type="inferred from homology"/>
<dbReference type="EMBL" id="CP051680">
    <property type="protein sequence ID" value="QJD84092.1"/>
    <property type="molecule type" value="Genomic_DNA"/>
</dbReference>
<keyword evidence="3" id="KW-0309">Germination</keyword>
<dbReference type="Pfam" id="PF05504">
    <property type="entry name" value="Spore_GerAC"/>
    <property type="match status" value="1"/>
</dbReference>
<sequence length="378" mass="42199">MKARFGLVILAVGICLSNSGCKGSMELNELHIVHTVGIDVGQNNGIKITAEIAKLSTSGQQPKGMQDKTFYLSGEGSSLFEAARLMRTKSDRTLLWGHATVVVLSKAIAEQGIGKHIMALRRLRQFRNSTLIYVTEGKASEVLEATMPNASITSQALRGLSEGGESTALTEQETLIDVYEDLTNQYRDVHLPAVQLIEDPSGKKRSLLKTIGLYAFDNDRIAGYMKFKETKGYYRTMGKMSGSVETIPCGQNQTITFENTGNKSRVKTEVDVNGNPKVRIEINADLNLVSIQCDVKDVTISTIAQWENELNKAISDNVEQFIAFSQRNNSDLLGIKERIHRKYPKRWRKMKDSWDEIYPTVGFSVEVHSRIDHSNFML</sequence>
<protein>
    <submittedName>
        <fullName evidence="10">Ger(X)C family spore germination protein</fullName>
    </submittedName>
</protein>
<dbReference type="RefSeq" id="WP_169280377.1">
    <property type="nucleotide sequence ID" value="NZ_CP051680.1"/>
</dbReference>
<feature type="domain" description="Spore germination protein N-terminal" evidence="9">
    <location>
        <begin position="24"/>
        <end position="195"/>
    </location>
</feature>
<dbReference type="InterPro" id="IPR038501">
    <property type="entry name" value="Spore_GerAC_C_sf"/>
</dbReference>
<evidence type="ECO:0000256" key="1">
    <source>
        <dbReference type="ARBA" id="ARBA00004635"/>
    </source>
</evidence>
<reference evidence="10 11" key="1">
    <citation type="submission" date="2020-04" db="EMBL/GenBank/DDBJ databases">
        <title>Genome sequencing of novel species.</title>
        <authorList>
            <person name="Heo J."/>
            <person name="Kim S.-J."/>
            <person name="Kim J.-S."/>
            <person name="Hong S.-B."/>
            <person name="Kwon S.-W."/>
        </authorList>
    </citation>
    <scope>NUCLEOTIDE SEQUENCE [LARGE SCALE GENOMIC DNA]</scope>
    <source>
        <strain evidence="10 11">MFER-1</strain>
    </source>
</reference>
<dbReference type="Pfam" id="PF25198">
    <property type="entry name" value="Spore_GerAC_N"/>
    <property type="match status" value="1"/>
</dbReference>